<dbReference type="InterPro" id="IPR006674">
    <property type="entry name" value="HD_domain"/>
</dbReference>
<dbReference type="Proteomes" id="UP000823775">
    <property type="component" value="Unassembled WGS sequence"/>
</dbReference>
<dbReference type="EMBL" id="JACEIK010000194">
    <property type="protein sequence ID" value="MCD7452066.1"/>
    <property type="molecule type" value="Genomic_DNA"/>
</dbReference>
<evidence type="ECO:0000259" key="1">
    <source>
        <dbReference type="PROSITE" id="PS51831"/>
    </source>
</evidence>
<gene>
    <name evidence="2" type="ORF">HAX54_014906</name>
</gene>
<accession>A0ABS8S120</accession>
<comment type="caution">
    <text evidence="2">The sequence shown here is derived from an EMBL/GenBank/DDBJ whole genome shotgun (WGS) entry which is preliminary data.</text>
</comment>
<keyword evidence="3" id="KW-1185">Reference proteome</keyword>
<dbReference type="SUPFAM" id="SSF109604">
    <property type="entry name" value="HD-domain/PDEase-like"/>
    <property type="match status" value="1"/>
</dbReference>
<dbReference type="Gene3D" id="1.10.3210.10">
    <property type="entry name" value="Hypothetical protein af1432"/>
    <property type="match status" value="1"/>
</dbReference>
<protein>
    <recommendedName>
        <fullName evidence="1">HD domain-containing protein</fullName>
    </recommendedName>
</protein>
<dbReference type="InterPro" id="IPR003607">
    <property type="entry name" value="HD/PDEase_dom"/>
</dbReference>
<dbReference type="PANTHER" id="PTHR11373:SF44">
    <property type="entry name" value="DEOXYNUCLEOSIDE TRIPHOSPHATE TRIPHOSPHOHYDROLASE SAMHD1 HOMOLOG"/>
    <property type="match status" value="1"/>
</dbReference>
<dbReference type="PROSITE" id="PS51831">
    <property type="entry name" value="HD"/>
    <property type="match status" value="1"/>
</dbReference>
<evidence type="ECO:0000313" key="2">
    <source>
        <dbReference type="EMBL" id="MCD7452066.1"/>
    </source>
</evidence>
<evidence type="ECO:0000313" key="3">
    <source>
        <dbReference type="Proteomes" id="UP000823775"/>
    </source>
</evidence>
<reference evidence="2 3" key="1">
    <citation type="journal article" date="2021" name="BMC Genomics">
        <title>Datura genome reveals duplications of psychoactive alkaloid biosynthetic genes and high mutation rate following tissue culture.</title>
        <authorList>
            <person name="Rajewski A."/>
            <person name="Carter-House D."/>
            <person name="Stajich J."/>
            <person name="Litt A."/>
        </authorList>
    </citation>
    <scope>NUCLEOTIDE SEQUENCE [LARGE SCALE GENOMIC DNA]</scope>
    <source>
        <strain evidence="2">AR-01</strain>
    </source>
</reference>
<dbReference type="InterPro" id="IPR050135">
    <property type="entry name" value="dGTPase-like"/>
</dbReference>
<feature type="domain" description="HD" evidence="1">
    <location>
        <begin position="75"/>
        <end position="213"/>
    </location>
</feature>
<organism evidence="2 3">
    <name type="scientific">Datura stramonium</name>
    <name type="common">Jimsonweed</name>
    <name type="synonym">Common thornapple</name>
    <dbReference type="NCBI Taxonomy" id="4076"/>
    <lineage>
        <taxon>Eukaryota</taxon>
        <taxon>Viridiplantae</taxon>
        <taxon>Streptophyta</taxon>
        <taxon>Embryophyta</taxon>
        <taxon>Tracheophyta</taxon>
        <taxon>Spermatophyta</taxon>
        <taxon>Magnoliopsida</taxon>
        <taxon>eudicotyledons</taxon>
        <taxon>Gunneridae</taxon>
        <taxon>Pentapetalae</taxon>
        <taxon>asterids</taxon>
        <taxon>lamiids</taxon>
        <taxon>Solanales</taxon>
        <taxon>Solanaceae</taxon>
        <taxon>Solanoideae</taxon>
        <taxon>Datureae</taxon>
        <taxon>Datura</taxon>
    </lineage>
</organism>
<name>A0ABS8S120_DATST</name>
<dbReference type="SMART" id="SM00471">
    <property type="entry name" value="HDc"/>
    <property type="match status" value="1"/>
</dbReference>
<dbReference type="Gene3D" id="3.30.70.2760">
    <property type="match status" value="1"/>
</dbReference>
<sequence>MGAFSNEDLSFSSNFNFASSQDLRFSKQIRDNVHGSIYIDPLCLKFVDTEQFQRLRELKQLGVAHMVYPGAVHSRFEHSLGVYWLANEAVHKLKTHQGMELGIDHFDIQTVKLAGLLHDIGHGPFSHLFEREFLPQVHNGLDWSHEEMSVDMIDHIVDEHHIDIDSGTIKKVKEMILASSKIALTKSSREKQFLYDIVANGRNGIDVDKFDYIVRDSRACALGCNFQFQRLMETMRVLGDEICYRAKDYLTIHKLFATRADLHRTVYTHAKVKAIELMVVDALVKANDYLQIASHIEHPSQYWKLDDTILKTIETAPDAELKESRDLILRVRRRDLYQFCNEYTVPIDKIEHFKDVTVRDIVCSQKSSSERLNEEDVAVSNVRIDLTRGRHNPLESIHFFKDYESDEKFSIPDERISHLLPTSYQDMIVRVYSKKAHLVETISDAFENFQLKTYGIKAQFLKERATVLFMMSAINFDLKEKLQVATAERSKIPLLSCERKAQSWFWGGERMEAGQQPLQWKLNVEAKGKNLNFKLAASKFFTELQVFPILSQV</sequence>
<proteinExistence type="predicted"/>
<dbReference type="Pfam" id="PF01966">
    <property type="entry name" value="HD"/>
    <property type="match status" value="1"/>
</dbReference>
<dbReference type="PANTHER" id="PTHR11373">
    <property type="entry name" value="DEOXYNUCLEOSIDE TRIPHOSPHATE TRIPHOSPHOHYDROLASE"/>
    <property type="match status" value="1"/>
</dbReference>
<dbReference type="CDD" id="cd00077">
    <property type="entry name" value="HDc"/>
    <property type="match status" value="1"/>
</dbReference>